<dbReference type="GO" id="GO:0004640">
    <property type="term" value="F:phosphoribosylanthranilate isomerase activity"/>
    <property type="evidence" value="ECO:0007669"/>
    <property type="project" value="UniProtKB-UniRule"/>
</dbReference>
<organism evidence="12 13">
    <name type="scientific">Pseudoteredinibacter isoporae</name>
    <dbReference type="NCBI Taxonomy" id="570281"/>
    <lineage>
        <taxon>Bacteria</taxon>
        <taxon>Pseudomonadati</taxon>
        <taxon>Pseudomonadota</taxon>
        <taxon>Gammaproteobacteria</taxon>
        <taxon>Cellvibrionales</taxon>
        <taxon>Cellvibrionaceae</taxon>
        <taxon>Pseudoteredinibacter</taxon>
    </lineage>
</organism>
<evidence type="ECO:0000256" key="7">
    <source>
        <dbReference type="ARBA" id="ARBA00022822"/>
    </source>
</evidence>
<dbReference type="Pfam" id="PF00697">
    <property type="entry name" value="PRAI"/>
    <property type="match status" value="1"/>
</dbReference>
<evidence type="ECO:0000259" key="11">
    <source>
        <dbReference type="Pfam" id="PF00697"/>
    </source>
</evidence>
<dbReference type="InParanoid" id="A0A7X0JW63"/>
<dbReference type="EC" id="5.3.1.24" evidence="4 10"/>
<dbReference type="SUPFAM" id="SSF51366">
    <property type="entry name" value="Ribulose-phoshate binding barrel"/>
    <property type="match status" value="1"/>
</dbReference>
<keyword evidence="13" id="KW-1185">Reference proteome</keyword>
<dbReference type="CDD" id="cd00405">
    <property type="entry name" value="PRAI"/>
    <property type="match status" value="1"/>
</dbReference>
<dbReference type="Proteomes" id="UP000528457">
    <property type="component" value="Unassembled WGS sequence"/>
</dbReference>
<evidence type="ECO:0000256" key="1">
    <source>
        <dbReference type="ARBA" id="ARBA00001164"/>
    </source>
</evidence>
<name>A0A7X0JW63_9GAMM</name>
<keyword evidence="9 10" id="KW-0413">Isomerase</keyword>
<dbReference type="FunFam" id="3.20.20.70:FF:000075">
    <property type="entry name" value="Tryptophan biosynthesis protein TRP1"/>
    <property type="match status" value="1"/>
</dbReference>
<dbReference type="AlphaFoldDB" id="A0A7X0JW63"/>
<comment type="caution">
    <text evidence="12">The sequence shown here is derived from an EMBL/GenBank/DDBJ whole genome shotgun (WGS) entry which is preliminary data.</text>
</comment>
<dbReference type="InterPro" id="IPR044643">
    <property type="entry name" value="TrpF_fam"/>
</dbReference>
<evidence type="ECO:0000256" key="3">
    <source>
        <dbReference type="ARBA" id="ARBA00007571"/>
    </source>
</evidence>
<feature type="domain" description="N-(5'phosphoribosyl) anthranilate isomerase (PRAI)" evidence="11">
    <location>
        <begin position="9"/>
        <end position="203"/>
    </location>
</feature>
<evidence type="ECO:0000256" key="8">
    <source>
        <dbReference type="ARBA" id="ARBA00023141"/>
    </source>
</evidence>
<gene>
    <name evidence="10" type="primary">trpF</name>
    <name evidence="12" type="ORF">HNR48_003661</name>
</gene>
<evidence type="ECO:0000313" key="13">
    <source>
        <dbReference type="Proteomes" id="UP000528457"/>
    </source>
</evidence>
<keyword evidence="6 10" id="KW-0028">Amino-acid biosynthesis</keyword>
<evidence type="ECO:0000256" key="9">
    <source>
        <dbReference type="ARBA" id="ARBA00023235"/>
    </source>
</evidence>
<dbReference type="NCBIfam" id="NF002298">
    <property type="entry name" value="PRK01222.1-4"/>
    <property type="match status" value="1"/>
</dbReference>
<dbReference type="InterPro" id="IPR001240">
    <property type="entry name" value="PRAI_dom"/>
</dbReference>
<evidence type="ECO:0000256" key="6">
    <source>
        <dbReference type="ARBA" id="ARBA00022605"/>
    </source>
</evidence>
<comment type="pathway">
    <text evidence="2 10">Amino-acid biosynthesis; L-tryptophan biosynthesis; L-tryptophan from chorismate: step 3/5.</text>
</comment>
<reference evidence="12 13" key="1">
    <citation type="submission" date="2020-08" db="EMBL/GenBank/DDBJ databases">
        <title>Genomic Encyclopedia of Type Strains, Phase IV (KMG-IV): sequencing the most valuable type-strain genomes for metagenomic binning, comparative biology and taxonomic classification.</title>
        <authorList>
            <person name="Goeker M."/>
        </authorList>
    </citation>
    <scope>NUCLEOTIDE SEQUENCE [LARGE SCALE GENOMIC DNA]</scope>
    <source>
        <strain evidence="12 13">DSM 22368</strain>
    </source>
</reference>
<sequence>MNNVRKTYVKVCGFTRPDQARAASLAGVDAIGLVFYGPSPRNVSLEQAIEIAEAVGPFTSLVGLFVNAPEEAVRDVLAKLPLDILQFHGDESPDYCESFGRRYMKAIRMREGLDLDGEIARFGSAAGILLDAYQPGVPGGTGERFDWQRVPKSAAKPIILAGGLTPDNIADAVKQTAVYAVDVSGGVEKAHGDKCLDKIRRFLAEVDAT</sequence>
<dbReference type="HAMAP" id="MF_00135">
    <property type="entry name" value="PRAI"/>
    <property type="match status" value="1"/>
</dbReference>
<dbReference type="PANTHER" id="PTHR42894:SF1">
    <property type="entry name" value="N-(5'-PHOSPHORIBOSYL)ANTHRANILATE ISOMERASE"/>
    <property type="match status" value="1"/>
</dbReference>
<evidence type="ECO:0000313" key="12">
    <source>
        <dbReference type="EMBL" id="MBB6523359.1"/>
    </source>
</evidence>
<evidence type="ECO:0000256" key="10">
    <source>
        <dbReference type="HAMAP-Rule" id="MF_00135"/>
    </source>
</evidence>
<dbReference type="UniPathway" id="UPA00035">
    <property type="reaction ID" value="UER00042"/>
</dbReference>
<proteinExistence type="inferred from homology"/>
<evidence type="ECO:0000256" key="2">
    <source>
        <dbReference type="ARBA" id="ARBA00004664"/>
    </source>
</evidence>
<keyword evidence="8 10" id="KW-0057">Aromatic amino acid biosynthesis</keyword>
<dbReference type="GO" id="GO:0000162">
    <property type="term" value="P:L-tryptophan biosynthetic process"/>
    <property type="evidence" value="ECO:0007669"/>
    <property type="project" value="UniProtKB-UniRule"/>
</dbReference>
<dbReference type="Gene3D" id="3.20.20.70">
    <property type="entry name" value="Aldolase class I"/>
    <property type="match status" value="1"/>
</dbReference>
<dbReference type="InterPro" id="IPR011060">
    <property type="entry name" value="RibuloseP-bd_barrel"/>
</dbReference>
<dbReference type="InterPro" id="IPR013785">
    <property type="entry name" value="Aldolase_TIM"/>
</dbReference>
<comment type="similarity">
    <text evidence="3 10">Belongs to the TrpF family.</text>
</comment>
<dbReference type="PANTHER" id="PTHR42894">
    <property type="entry name" value="N-(5'-PHOSPHORIBOSYL)ANTHRANILATE ISOMERASE"/>
    <property type="match status" value="1"/>
</dbReference>
<dbReference type="RefSeq" id="WP_166848087.1">
    <property type="nucleotide sequence ID" value="NZ_JAAONY010000003.1"/>
</dbReference>
<comment type="catalytic activity">
    <reaction evidence="1 10">
        <text>N-(5-phospho-beta-D-ribosyl)anthranilate = 1-(2-carboxyphenylamino)-1-deoxy-D-ribulose 5-phosphate</text>
        <dbReference type="Rhea" id="RHEA:21540"/>
        <dbReference type="ChEBI" id="CHEBI:18277"/>
        <dbReference type="ChEBI" id="CHEBI:58613"/>
        <dbReference type="EC" id="5.3.1.24"/>
    </reaction>
</comment>
<keyword evidence="7 10" id="KW-0822">Tryptophan biosynthesis</keyword>
<dbReference type="EMBL" id="JACHHT010000003">
    <property type="protein sequence ID" value="MBB6523359.1"/>
    <property type="molecule type" value="Genomic_DNA"/>
</dbReference>
<evidence type="ECO:0000256" key="5">
    <source>
        <dbReference type="ARBA" id="ARBA00022272"/>
    </source>
</evidence>
<protein>
    <recommendedName>
        <fullName evidence="5 10">N-(5'-phosphoribosyl)anthranilate isomerase</fullName>
        <shortName evidence="10">PRAI</shortName>
        <ecNumber evidence="4 10">5.3.1.24</ecNumber>
    </recommendedName>
</protein>
<evidence type="ECO:0000256" key="4">
    <source>
        <dbReference type="ARBA" id="ARBA00012572"/>
    </source>
</evidence>
<accession>A0A7X0JW63</accession>